<dbReference type="AlphaFoldDB" id="D3DFM4"/>
<dbReference type="KEGG" id="hth:HTH_0159"/>
<reference evidence="7 8" key="1">
    <citation type="journal article" date="2010" name="J. Bacteriol.">
        <title>Complete genome sequence of the thermophilic, obligately chemolithoautotrophic hydrogen-oxidizing bacterium Hydrogenobacter thermophilus TK-6.</title>
        <authorList>
            <person name="Arai H."/>
            <person name="Kanbe H."/>
            <person name="Ishii M."/>
            <person name="Igarashi Y."/>
        </authorList>
    </citation>
    <scope>NUCLEOTIDE SEQUENCE [LARGE SCALE GENOMIC DNA]</scope>
    <source>
        <strain evidence="8">DSM 6534 / IAM 12695 / TK-6 [Tokyo]</strain>
    </source>
</reference>
<dbReference type="InterPro" id="IPR003593">
    <property type="entry name" value="AAA+_ATPase"/>
</dbReference>
<dbReference type="GO" id="GO:0016887">
    <property type="term" value="F:ATP hydrolysis activity"/>
    <property type="evidence" value="ECO:0007669"/>
    <property type="project" value="InterPro"/>
</dbReference>
<dbReference type="PANTHER" id="PTHR42711">
    <property type="entry name" value="ABC TRANSPORTER ATP-BINDING PROTEIN"/>
    <property type="match status" value="1"/>
</dbReference>
<evidence type="ECO:0000256" key="1">
    <source>
        <dbReference type="ARBA" id="ARBA00005417"/>
    </source>
</evidence>
<dbReference type="EMBL" id="AP011112">
    <property type="protein sequence ID" value="BAI68626.1"/>
    <property type="molecule type" value="Genomic_DNA"/>
</dbReference>
<dbReference type="OrthoDB" id="9805514at2"/>
<dbReference type="KEGG" id="hte:Hydth_0160"/>
<evidence type="ECO:0000313" key="7">
    <source>
        <dbReference type="EMBL" id="BAI68626.1"/>
    </source>
</evidence>
<dbReference type="Gene3D" id="3.40.50.300">
    <property type="entry name" value="P-loop containing nucleotide triphosphate hydrolases"/>
    <property type="match status" value="1"/>
</dbReference>
<dbReference type="SMART" id="SM00382">
    <property type="entry name" value="AAA"/>
    <property type="match status" value="1"/>
</dbReference>
<dbReference type="InterPro" id="IPR050763">
    <property type="entry name" value="ABC_transporter_ATP-binding"/>
</dbReference>
<dbReference type="RefSeq" id="WP_012962809.1">
    <property type="nucleotide sequence ID" value="NC_013799.1"/>
</dbReference>
<name>D3DFM4_HYDTT</name>
<protein>
    <submittedName>
        <fullName evidence="7">NosF protein</fullName>
    </submittedName>
</protein>
<dbReference type="CDD" id="cd03230">
    <property type="entry name" value="ABC_DR_subfamily_A"/>
    <property type="match status" value="1"/>
</dbReference>
<evidence type="ECO:0000259" key="6">
    <source>
        <dbReference type="PROSITE" id="PS50893"/>
    </source>
</evidence>
<comment type="similarity">
    <text evidence="1">Belongs to the ABC transporter superfamily.</text>
</comment>
<evidence type="ECO:0000256" key="2">
    <source>
        <dbReference type="ARBA" id="ARBA00022448"/>
    </source>
</evidence>
<organism evidence="7 8">
    <name type="scientific">Hydrogenobacter thermophilus (strain DSM 6534 / IAM 12695 / TK-6)</name>
    <dbReference type="NCBI Taxonomy" id="608538"/>
    <lineage>
        <taxon>Bacteria</taxon>
        <taxon>Pseudomonadati</taxon>
        <taxon>Aquificota</taxon>
        <taxon>Aquificia</taxon>
        <taxon>Aquificales</taxon>
        <taxon>Aquificaceae</taxon>
        <taxon>Hydrogenobacter</taxon>
    </lineage>
</organism>
<proteinExistence type="inferred from homology"/>
<keyword evidence="5" id="KW-0067">ATP-binding</keyword>
<keyword evidence="3" id="KW-0536">Nodulation</keyword>
<gene>
    <name evidence="7" type="primary">nosF</name>
    <name evidence="7" type="ordered locus">HTH_0159</name>
</gene>
<evidence type="ECO:0000256" key="5">
    <source>
        <dbReference type="ARBA" id="ARBA00022840"/>
    </source>
</evidence>
<keyword evidence="8" id="KW-1185">Reference proteome</keyword>
<dbReference type="eggNOG" id="COG1131">
    <property type="taxonomic scope" value="Bacteria"/>
</dbReference>
<evidence type="ECO:0000256" key="3">
    <source>
        <dbReference type="ARBA" id="ARBA00022458"/>
    </source>
</evidence>
<dbReference type="PROSITE" id="PS50893">
    <property type="entry name" value="ABC_TRANSPORTER_2"/>
    <property type="match status" value="1"/>
</dbReference>
<evidence type="ECO:0000313" key="8">
    <source>
        <dbReference type="Proteomes" id="UP000002574"/>
    </source>
</evidence>
<dbReference type="Proteomes" id="UP000002574">
    <property type="component" value="Chromosome"/>
</dbReference>
<dbReference type="PANTHER" id="PTHR42711:SF5">
    <property type="entry name" value="ABC TRANSPORTER ATP-BINDING PROTEIN NATA"/>
    <property type="match status" value="1"/>
</dbReference>
<keyword evidence="4" id="KW-0547">Nucleotide-binding</keyword>
<evidence type="ECO:0000256" key="4">
    <source>
        <dbReference type="ARBA" id="ARBA00022741"/>
    </source>
</evidence>
<dbReference type="InterPro" id="IPR027417">
    <property type="entry name" value="P-loop_NTPase"/>
</dbReference>
<dbReference type="GO" id="GO:0005524">
    <property type="term" value="F:ATP binding"/>
    <property type="evidence" value="ECO:0007669"/>
    <property type="project" value="UniProtKB-KW"/>
</dbReference>
<dbReference type="Pfam" id="PF00005">
    <property type="entry name" value="ABC_tran"/>
    <property type="match status" value="1"/>
</dbReference>
<dbReference type="STRING" id="608538.HTH_0159"/>
<sequence length="232" mass="26310">MIRFESVYKSFKGRRLFDGLNLELKEGKTTAILGPNGSGKTTLVKMILGLVVPDRGRILVDGRDARKDAEHKRLIGYMPQIPEFPENLSVKEIVSMVKDIRGQEAVRFKELIELLNLEMELDKRFSSLSGGTRQKVGALVSLAFDPPMLILDEPMVGLDPISAYRLKRFILEEKQRNKTVLFISHIMSEVEEVADYVVFLAEGRKVFDGSLEELKERTGKERLEEAVLCLLN</sequence>
<feature type="domain" description="ABC transporter" evidence="6">
    <location>
        <begin position="2"/>
        <end position="227"/>
    </location>
</feature>
<keyword evidence="2" id="KW-0813">Transport</keyword>
<dbReference type="InterPro" id="IPR003439">
    <property type="entry name" value="ABC_transporter-like_ATP-bd"/>
</dbReference>
<accession>D3DFM4</accession>
<dbReference type="SUPFAM" id="SSF52540">
    <property type="entry name" value="P-loop containing nucleoside triphosphate hydrolases"/>
    <property type="match status" value="1"/>
</dbReference>